<sequence>MFYIFVLGALNIAFTVFRPQIERAVKQALDAEYVSLGHISNFPFIFASIGHIRIIVNDEISLNVKGIYFRYRLWSLFTGDFDQFVASFVVDTLDFQFHNKAFDEYLEHLQQRYNKNKTKENFANSFYKKINFDIKKMYFHLHVKQLGMTVRMLQQFRHFVDANEVNILFERNAVNWKADLGVRSVWSNQVHLATLAFKAKGQLSNFNAPQGGLDVALHSLNAGGIPIITDTIGLAFTINGRDVLFDTISQSSNSLGFVLEGNQDQFELAINRSFRINYADYEEYEMLDYAFKPGIWNFGLTVKKNHNWYTAVKFWSEQHPNYGLDLEILPLGSEKYHALVNLNTHFFGGILGDLLLENRRGLLPLPTGTLQLDNVRFILPGLVFSADAKTVALPGQNVLDITAYNVRMNNGLIGNTRARFHIDGSRLKIEPLRFSNDVDVHVDLDEYVYVYLKAYSVNGDFLKENTKLAIFGLDKSMYRGEVFIDKKDRYSNPEVRGQMTGFLDGERQIDVSLTFKDNKIDVPRLYFVSQNLLLNGAVNIRSDRTNTYIDIAAAGEFGMKGKIPISVDVLVNKYKTSVSGLADGQVPIISDTEGNLTTLVLDFKKYPLRKLGVNGNASGILEFNFTPQGWEKFAFHSGSWELGGRVVVLDFDAQGTNGILNFSRFSLGLDSEILKGHGYFKVAENGGLGAAVRFERGGSLQFMTGSYTFKARFDVRKFLIEDLLTIPVLQPLSGLQNRNTELIWADLKLNIGGVWNNPDFCGSVNLESTQEREAFQFVVQNFSKKENFLSVTNLRLRHAVLNLDSDISFRKETQGFNLDIVGALAVGNAIKTELKIAYQKNYANSILVYKIPNLYFLSRAPIEVSGKVLEHNNQYIFISDHHKYGLSGVLGLDAGQIFWNASFLTDAIKLQSEGREANNAITAVLDGAVQLDKLKLSGDIRRLKGNAGFHILTRGSSDNPIFDGNLSFSNIEMQLRSLRNRVLIPNNHKILIESNKVLFPRIPIISRNSGQFVLDGFFDIRDKAIESIDLKFFADPLVENNLSMLVWKLNVPFITFNGRTIIDHINISGPANELLLSSRLTTENVNMRLELGDILSERSSSGIQFSPFVELMESLNIDIDFTLGKGTRFLNQLFDLYFEPDKLIKIQGNVSDNTIAVHGDVDIIRGTINYLNKELKIDKGNLAFSGEPGDVFPMLRVSAMSSERDAQNNQIDIYVDFDGKLPNLELANISSVPSRSRSELFGLLGLGSVQARDAASVRISDSGNIVASGVGVAENAFFTSPLSRRIRQVVPIDNLQVKTDVLGNLTRSFALGQPATGISVFHGSELELGQYLPSISGLQLKYNLRFESPENSSLDTSQILNQIHKIGLGWDYPVRNVGQFGLGVNAAVNAKQEGTETEAIFEGSFRRRF</sequence>
<comment type="subcellular location">
    <subcellularLocation>
        <location evidence="1">Membrane</location>
        <topology evidence="1">Single-pass membrane protein</topology>
    </subcellularLocation>
</comment>
<dbReference type="GO" id="GO:0009306">
    <property type="term" value="P:protein secretion"/>
    <property type="evidence" value="ECO:0007669"/>
    <property type="project" value="InterPro"/>
</dbReference>
<gene>
    <name evidence="6" type="ORF">SAMN02745150_00825</name>
</gene>
<accession>A0A1I1DYN3</accession>
<protein>
    <recommendedName>
        <fullName evidence="5">Translocation and assembly module TamB C-terminal domain-containing protein</fullName>
    </recommendedName>
</protein>
<dbReference type="Pfam" id="PF04357">
    <property type="entry name" value="TamB"/>
    <property type="match status" value="1"/>
</dbReference>
<keyword evidence="7" id="KW-1185">Reference proteome</keyword>
<dbReference type="OrthoDB" id="354433at2"/>
<evidence type="ECO:0000256" key="3">
    <source>
        <dbReference type="ARBA" id="ARBA00022989"/>
    </source>
</evidence>
<dbReference type="InterPro" id="IPR007452">
    <property type="entry name" value="TamB_C"/>
</dbReference>
<keyword evidence="4" id="KW-0472">Membrane</keyword>
<dbReference type="STRING" id="34097.SAMN02745150_00825"/>
<evidence type="ECO:0000259" key="5">
    <source>
        <dbReference type="Pfam" id="PF04357"/>
    </source>
</evidence>
<evidence type="ECO:0000313" key="6">
    <source>
        <dbReference type="EMBL" id="SFB79536.1"/>
    </source>
</evidence>
<name>A0A1I1DYN3_BREAD</name>
<dbReference type="RefSeq" id="WP_143280410.1">
    <property type="nucleotide sequence ID" value="NZ_FOKY01000005.1"/>
</dbReference>
<feature type="domain" description="Translocation and assembly module TamB C-terminal" evidence="5">
    <location>
        <begin position="1008"/>
        <end position="1300"/>
    </location>
</feature>
<evidence type="ECO:0000256" key="2">
    <source>
        <dbReference type="ARBA" id="ARBA00022692"/>
    </source>
</evidence>
<proteinExistence type="predicted"/>
<dbReference type="Proteomes" id="UP000240042">
    <property type="component" value="Unassembled WGS sequence"/>
</dbReference>
<evidence type="ECO:0000313" key="7">
    <source>
        <dbReference type="Proteomes" id="UP000240042"/>
    </source>
</evidence>
<dbReference type="EMBL" id="FOKY01000005">
    <property type="protein sequence ID" value="SFB79536.1"/>
    <property type="molecule type" value="Genomic_DNA"/>
</dbReference>
<reference evidence="7" key="1">
    <citation type="submission" date="2016-10" db="EMBL/GenBank/DDBJ databases">
        <authorList>
            <person name="Varghese N."/>
            <person name="Submissions S."/>
        </authorList>
    </citation>
    <scope>NUCLEOTIDE SEQUENCE [LARGE SCALE GENOMIC DNA]</scope>
    <source>
        <strain evidence="7">ATCC 43811</strain>
    </source>
</reference>
<evidence type="ECO:0000256" key="4">
    <source>
        <dbReference type="ARBA" id="ARBA00023136"/>
    </source>
</evidence>
<keyword evidence="3" id="KW-1133">Transmembrane helix</keyword>
<organism evidence="6 7">
    <name type="scientific">Brevinema andersonii</name>
    <dbReference type="NCBI Taxonomy" id="34097"/>
    <lineage>
        <taxon>Bacteria</taxon>
        <taxon>Pseudomonadati</taxon>
        <taxon>Spirochaetota</taxon>
        <taxon>Spirochaetia</taxon>
        <taxon>Brevinematales</taxon>
        <taxon>Brevinemataceae</taxon>
        <taxon>Brevinema</taxon>
    </lineage>
</organism>
<dbReference type="GO" id="GO:0005886">
    <property type="term" value="C:plasma membrane"/>
    <property type="evidence" value="ECO:0007669"/>
    <property type="project" value="InterPro"/>
</dbReference>
<keyword evidence="2" id="KW-0812">Transmembrane</keyword>
<evidence type="ECO:0000256" key="1">
    <source>
        <dbReference type="ARBA" id="ARBA00004167"/>
    </source>
</evidence>